<protein>
    <submittedName>
        <fullName evidence="6">(thale cress) hypothetical protein</fullName>
    </submittedName>
</protein>
<evidence type="ECO:0000256" key="2">
    <source>
        <dbReference type="ARBA" id="ARBA00022670"/>
    </source>
</evidence>
<dbReference type="PANTHER" id="PTHR48449">
    <property type="entry name" value="DUF1985 DOMAIN-CONTAINING PROTEIN"/>
    <property type="match status" value="1"/>
</dbReference>
<evidence type="ECO:0000313" key="6">
    <source>
        <dbReference type="EMBL" id="CAD5318223.1"/>
    </source>
</evidence>
<comment type="similarity">
    <text evidence="1">Belongs to the peptidase C48 family.</text>
</comment>
<organism evidence="6 7">
    <name type="scientific">Arabidopsis thaliana</name>
    <name type="common">Mouse-ear cress</name>
    <dbReference type="NCBI Taxonomy" id="3702"/>
    <lineage>
        <taxon>Eukaryota</taxon>
        <taxon>Viridiplantae</taxon>
        <taxon>Streptophyta</taxon>
        <taxon>Embryophyta</taxon>
        <taxon>Tracheophyta</taxon>
        <taxon>Spermatophyta</taxon>
        <taxon>Magnoliopsida</taxon>
        <taxon>eudicotyledons</taxon>
        <taxon>Gunneridae</taxon>
        <taxon>Pentapetalae</taxon>
        <taxon>rosids</taxon>
        <taxon>malvids</taxon>
        <taxon>Brassicales</taxon>
        <taxon>Brassicaceae</taxon>
        <taxon>Camelineae</taxon>
        <taxon>Arabidopsis</taxon>
    </lineage>
</organism>
<evidence type="ECO:0000259" key="5">
    <source>
        <dbReference type="PROSITE" id="PS50600"/>
    </source>
</evidence>
<dbReference type="SUPFAM" id="SSF54001">
    <property type="entry name" value="Cysteine proteinases"/>
    <property type="match status" value="1"/>
</dbReference>
<feature type="region of interest" description="Disordered" evidence="4">
    <location>
        <begin position="450"/>
        <end position="534"/>
    </location>
</feature>
<proteinExistence type="inferred from homology"/>
<sequence>MGDVELPKRLFRIGCEPEGRKRINNYFTLRWIEIIKSALDQAHLKQLEGSQFGSLLKIGKHQFSVMFLHYILSRQLVTDKKYEMWWVFAGKPIWFCIDDFALSLFGKERKPTSKWIVGKLTMGKNYKDPLTRYRLALLLLVDGILCPTCARTIINLDHVEMVKDVESFLKYPWGRNFFLATIRSAKQRTAKELAQDTTAIQGFPHALVLVTVTCCPAIIYTADMVFNILDPTILVEKLVQYVLERNLNINVHDARTVDQNGMDRVTSLLNEELLAKEIDFSFSDEEEDEEVAQMMSLIMEEHPFEHNSWSGGVDAADVEQQSEDECMADEAVNVSKCDGEDEIDAETTGVAAEDKEEGVACDSEDNLDDPVDKDVPGTPTDNIRESVDGEEADHGVLVAGERENTYRESAGYGIREALIKDAAAEIEKRVLKIHQEDRDELKAYFDAELEQRSSEQQGASGIASVFGVSEGSKTAPINEGGCDDCRTYGRRKKTSTEMDSHSTRPSKRVKESEQVASKKVGNIDEKNAHNPEVAAAVQLDDEIGDLGPNFSLGLTQEIMNESSRLPPRGKKRTSPKKVVVLRSSNRIRDSQNMSNRGETRTSIPVQPRQPSVRGSGKGQVSGPAKGGKKPTQKPPSLIGPFQPFSVPSTERVKCFLKLMERGVSYALADGTIVENTEFLNIFDAQTLLDESGPDLLVRFIIRMRLDKNKPLRFDFLPSSFLSELRRQYNKFCGAADKSAFYFTTQSRVPFMVRPKWFEEVDVIYCPMQVERQHWVGLVIDLKKWEVIVLDCKREVLTDEQVEKYIEHITIMHPYLIRKHAVNGRMLTQRLDRMTMTRPIIQCTCSSLGLVGISCVILLALHSVNALEFCGKLDEDMMRAAAKQYAIKTFNTLSPEERSA</sequence>
<evidence type="ECO:0000313" key="7">
    <source>
        <dbReference type="Proteomes" id="UP000516314"/>
    </source>
</evidence>
<dbReference type="Proteomes" id="UP000516314">
    <property type="component" value="Chromosome 2"/>
</dbReference>
<dbReference type="InterPro" id="IPR003653">
    <property type="entry name" value="Peptidase_C48_C"/>
</dbReference>
<dbReference type="PROSITE" id="PS50600">
    <property type="entry name" value="ULP_PROTEASE"/>
    <property type="match status" value="1"/>
</dbReference>
<dbReference type="AlphaFoldDB" id="A0A7G2E8M9"/>
<feature type="domain" description="Ubiquitin-like protease family profile" evidence="5">
    <location>
        <begin position="671"/>
        <end position="899"/>
    </location>
</feature>
<keyword evidence="3" id="KW-0378">Hydrolase</keyword>
<dbReference type="Pfam" id="PF02902">
    <property type="entry name" value="Peptidase_C48"/>
    <property type="match status" value="1"/>
</dbReference>
<dbReference type="GO" id="GO:0008234">
    <property type="term" value="F:cysteine-type peptidase activity"/>
    <property type="evidence" value="ECO:0007669"/>
    <property type="project" value="InterPro"/>
</dbReference>
<name>A0A7G2E8M9_ARATH</name>
<accession>A0A7G2E8M9</accession>
<dbReference type="InterPro" id="IPR038765">
    <property type="entry name" value="Papain-like_cys_pep_sf"/>
</dbReference>
<dbReference type="GO" id="GO:0006508">
    <property type="term" value="P:proteolysis"/>
    <property type="evidence" value="ECO:0007669"/>
    <property type="project" value="UniProtKB-KW"/>
</dbReference>
<keyword evidence="2" id="KW-0645">Protease</keyword>
<reference evidence="6 7" key="1">
    <citation type="submission" date="2020-09" db="EMBL/GenBank/DDBJ databases">
        <authorList>
            <person name="Ashkenazy H."/>
        </authorList>
    </citation>
    <scope>NUCLEOTIDE SEQUENCE [LARGE SCALE GENOMIC DNA]</scope>
    <source>
        <strain evidence="7">cv. Cdm-0</strain>
    </source>
</reference>
<feature type="region of interest" description="Disordered" evidence="4">
    <location>
        <begin position="560"/>
        <end position="643"/>
    </location>
</feature>
<feature type="compositionally biased region" description="Basic and acidic residues" evidence="4">
    <location>
        <begin position="494"/>
        <end position="513"/>
    </location>
</feature>
<dbReference type="PANTHER" id="PTHR48449:SF1">
    <property type="entry name" value="DUF1985 DOMAIN-CONTAINING PROTEIN"/>
    <property type="match status" value="1"/>
</dbReference>
<dbReference type="EMBL" id="LR881467">
    <property type="protein sequence ID" value="CAD5318223.1"/>
    <property type="molecule type" value="Genomic_DNA"/>
</dbReference>
<evidence type="ECO:0000256" key="1">
    <source>
        <dbReference type="ARBA" id="ARBA00005234"/>
    </source>
</evidence>
<gene>
    <name evidence="6" type="ORF">AT9943_LOCUS6459</name>
</gene>
<evidence type="ECO:0000256" key="4">
    <source>
        <dbReference type="SAM" id="MobiDB-lite"/>
    </source>
</evidence>
<evidence type="ECO:0000256" key="3">
    <source>
        <dbReference type="ARBA" id="ARBA00022801"/>
    </source>
</evidence>
<feature type="region of interest" description="Disordered" evidence="4">
    <location>
        <begin position="354"/>
        <end position="389"/>
    </location>
</feature>
<dbReference type="Pfam" id="PF09331">
    <property type="entry name" value="DUF1985"/>
    <property type="match status" value="1"/>
</dbReference>
<dbReference type="Gene3D" id="3.40.395.10">
    <property type="entry name" value="Adenoviral Proteinase, Chain A"/>
    <property type="match status" value="1"/>
</dbReference>
<feature type="compositionally biased region" description="Polar residues" evidence="4">
    <location>
        <begin position="590"/>
        <end position="604"/>
    </location>
</feature>
<dbReference type="InterPro" id="IPR015410">
    <property type="entry name" value="DUF1985"/>
</dbReference>